<dbReference type="EMBL" id="JANAWD010000021">
    <property type="protein sequence ID" value="KAJ3490852.1"/>
    <property type="molecule type" value="Genomic_DNA"/>
</dbReference>
<comment type="cofactor">
    <cofactor evidence="1 6">
        <name>Mg(2+)</name>
        <dbReference type="ChEBI" id="CHEBI:18420"/>
    </cofactor>
</comment>
<dbReference type="PANTHER" id="PTHR35201:SF4">
    <property type="entry name" value="BETA-PINACENE SYNTHASE-RELATED"/>
    <property type="match status" value="1"/>
</dbReference>
<dbReference type="InterPro" id="IPR008949">
    <property type="entry name" value="Isoprenoid_synthase_dom_sf"/>
</dbReference>
<dbReference type="PANTHER" id="PTHR35201">
    <property type="entry name" value="TERPENE SYNTHASE"/>
    <property type="match status" value="1"/>
</dbReference>
<dbReference type="AlphaFoldDB" id="A0AAD5VGM5"/>
<dbReference type="SFLD" id="SFLDS00005">
    <property type="entry name" value="Isoprenoid_Synthase_Type_I"/>
    <property type="match status" value="1"/>
</dbReference>
<evidence type="ECO:0000256" key="3">
    <source>
        <dbReference type="ARBA" id="ARBA00022723"/>
    </source>
</evidence>
<dbReference type="Proteomes" id="UP001212997">
    <property type="component" value="Unassembled WGS sequence"/>
</dbReference>
<keyword evidence="5 6" id="KW-0456">Lyase</keyword>
<evidence type="ECO:0000256" key="4">
    <source>
        <dbReference type="ARBA" id="ARBA00022842"/>
    </source>
</evidence>
<evidence type="ECO:0000313" key="7">
    <source>
        <dbReference type="EMBL" id="KAJ3490852.1"/>
    </source>
</evidence>
<name>A0AAD5VGM5_9APHY</name>
<comment type="caution">
    <text evidence="7">The sequence shown here is derived from an EMBL/GenBank/DDBJ whole genome shotgun (WGS) entry which is preliminary data.</text>
</comment>
<organism evidence="7 8">
    <name type="scientific">Meripilus lineatus</name>
    <dbReference type="NCBI Taxonomy" id="2056292"/>
    <lineage>
        <taxon>Eukaryota</taxon>
        <taxon>Fungi</taxon>
        <taxon>Dikarya</taxon>
        <taxon>Basidiomycota</taxon>
        <taxon>Agaricomycotina</taxon>
        <taxon>Agaricomycetes</taxon>
        <taxon>Polyporales</taxon>
        <taxon>Meripilaceae</taxon>
        <taxon>Meripilus</taxon>
    </lineage>
</organism>
<dbReference type="GO" id="GO:0046872">
    <property type="term" value="F:metal ion binding"/>
    <property type="evidence" value="ECO:0007669"/>
    <property type="project" value="UniProtKB-KW"/>
</dbReference>
<comment type="similarity">
    <text evidence="2 6">Belongs to the terpene synthase family.</text>
</comment>
<dbReference type="GO" id="GO:0010333">
    <property type="term" value="F:terpene synthase activity"/>
    <property type="evidence" value="ECO:0007669"/>
    <property type="project" value="InterPro"/>
</dbReference>
<keyword evidence="4 6" id="KW-0460">Magnesium</keyword>
<dbReference type="SUPFAM" id="SSF48576">
    <property type="entry name" value="Terpenoid synthases"/>
    <property type="match status" value="1"/>
</dbReference>
<keyword evidence="8" id="KW-1185">Reference proteome</keyword>
<keyword evidence="3 6" id="KW-0479">Metal-binding</keyword>
<dbReference type="Pfam" id="PF19086">
    <property type="entry name" value="Terpene_syn_C_2"/>
    <property type="match status" value="1"/>
</dbReference>
<dbReference type="InterPro" id="IPR034686">
    <property type="entry name" value="Terpene_cyclase-like_2"/>
</dbReference>
<evidence type="ECO:0000256" key="1">
    <source>
        <dbReference type="ARBA" id="ARBA00001946"/>
    </source>
</evidence>
<accession>A0AAD5VGM5</accession>
<dbReference type="GO" id="GO:0008299">
    <property type="term" value="P:isoprenoid biosynthetic process"/>
    <property type="evidence" value="ECO:0007669"/>
    <property type="project" value="UniProtKB-ARBA"/>
</dbReference>
<protein>
    <recommendedName>
        <fullName evidence="6">Terpene synthase</fullName>
        <ecNumber evidence="6">4.2.3.-</ecNumber>
    </recommendedName>
</protein>
<evidence type="ECO:0000256" key="2">
    <source>
        <dbReference type="ARBA" id="ARBA00006333"/>
    </source>
</evidence>
<evidence type="ECO:0000256" key="6">
    <source>
        <dbReference type="RuleBase" id="RU366034"/>
    </source>
</evidence>
<evidence type="ECO:0000256" key="5">
    <source>
        <dbReference type="ARBA" id="ARBA00023239"/>
    </source>
</evidence>
<reference evidence="7" key="1">
    <citation type="submission" date="2022-07" db="EMBL/GenBank/DDBJ databases">
        <title>Genome Sequence of Physisporinus lineatus.</title>
        <authorList>
            <person name="Buettner E."/>
        </authorList>
    </citation>
    <scope>NUCLEOTIDE SEQUENCE</scope>
    <source>
        <strain evidence="7">VT162</strain>
    </source>
</reference>
<proteinExistence type="inferred from homology"/>
<sequence length="357" mass="40113">MSPNPTSFVLPDLTSHCTFPLRLNTHWSQVSRQSERWLLNDANFSEEKKSIFMGLKAGELTSSCYPHSNEFELQVAADFMGYLFTLDDWSDEFDARDTCGLANCVMGALRDPQGFQTQKAAGVLAKSFFGRYVERAGLGCTQRFIHTMDLFFRAIERQAIDRHNDVVPDLESYIELRRDTSGCKPCFALTEFCGGMDLPDEVAQHPIISSLEEAANDLITWSNDLFSYNVEQARGDTHNMIVVVMRQHGLDLQGAVDFVGNMCKQSIDRFEADHKLLPSWGPKVDEEVQRYVEGLQDWIVGSLHWSFDTTRYFGQEGAAIKANRIVQLSCPRNPDLTSAESSRVVAEDGVVTGLPEA</sequence>
<evidence type="ECO:0000313" key="8">
    <source>
        <dbReference type="Proteomes" id="UP001212997"/>
    </source>
</evidence>
<dbReference type="Gene3D" id="1.10.600.10">
    <property type="entry name" value="Farnesyl Diphosphate Synthase"/>
    <property type="match status" value="1"/>
</dbReference>
<dbReference type="SFLD" id="SFLDG01020">
    <property type="entry name" value="Terpene_Cyclase_Like_2"/>
    <property type="match status" value="1"/>
</dbReference>
<dbReference type="EC" id="4.2.3.-" evidence="6"/>
<gene>
    <name evidence="7" type="ORF">NLI96_g1135</name>
</gene>